<reference evidence="3" key="2">
    <citation type="submission" date="2020-09" db="EMBL/GenBank/DDBJ databases">
        <authorList>
            <person name="Sun Q."/>
            <person name="Zhou Y."/>
        </authorList>
    </citation>
    <scope>NUCLEOTIDE SEQUENCE</scope>
    <source>
        <strain evidence="3">CGMCC 1.7086</strain>
    </source>
</reference>
<organism evidence="3 4">
    <name type="scientific">Bowmanella pacifica</name>
    <dbReference type="NCBI Taxonomy" id="502051"/>
    <lineage>
        <taxon>Bacteria</taxon>
        <taxon>Pseudomonadati</taxon>
        <taxon>Pseudomonadota</taxon>
        <taxon>Gammaproteobacteria</taxon>
        <taxon>Alteromonadales</taxon>
        <taxon>Alteromonadaceae</taxon>
        <taxon>Bowmanella</taxon>
    </lineage>
</organism>
<dbReference type="CDD" id="cd03811">
    <property type="entry name" value="GT4_GT28_WabH-like"/>
    <property type="match status" value="1"/>
</dbReference>
<dbReference type="InterPro" id="IPR028098">
    <property type="entry name" value="Glyco_trans_4-like_N"/>
</dbReference>
<keyword evidence="4" id="KW-1185">Reference proteome</keyword>
<dbReference type="AlphaFoldDB" id="A0A917Z3E8"/>
<evidence type="ECO:0000259" key="1">
    <source>
        <dbReference type="Pfam" id="PF00534"/>
    </source>
</evidence>
<keyword evidence="3" id="KW-0808">Transferase</keyword>
<feature type="domain" description="Glycosyl transferase family 1" evidence="1">
    <location>
        <begin position="200"/>
        <end position="336"/>
    </location>
</feature>
<dbReference type="RefSeq" id="WP_188696544.1">
    <property type="nucleotide sequence ID" value="NZ_BMLS01000004.1"/>
</dbReference>
<evidence type="ECO:0000313" key="3">
    <source>
        <dbReference type="EMBL" id="GGO71859.1"/>
    </source>
</evidence>
<dbReference type="InterPro" id="IPR001296">
    <property type="entry name" value="Glyco_trans_1"/>
</dbReference>
<comment type="caution">
    <text evidence="3">The sequence shown here is derived from an EMBL/GenBank/DDBJ whole genome shotgun (WGS) entry which is preliminary data.</text>
</comment>
<dbReference type="Pfam" id="PF00534">
    <property type="entry name" value="Glycos_transf_1"/>
    <property type="match status" value="1"/>
</dbReference>
<proteinExistence type="predicted"/>
<dbReference type="PANTHER" id="PTHR12526:SF638">
    <property type="entry name" value="SPORE COAT PROTEIN SA"/>
    <property type="match status" value="1"/>
</dbReference>
<reference evidence="3" key="1">
    <citation type="journal article" date="2014" name="Int. J. Syst. Evol. Microbiol.">
        <title>Complete genome sequence of Corynebacterium casei LMG S-19264T (=DSM 44701T), isolated from a smear-ripened cheese.</title>
        <authorList>
            <consortium name="US DOE Joint Genome Institute (JGI-PGF)"/>
            <person name="Walter F."/>
            <person name="Albersmeier A."/>
            <person name="Kalinowski J."/>
            <person name="Ruckert C."/>
        </authorList>
    </citation>
    <scope>NUCLEOTIDE SEQUENCE</scope>
    <source>
        <strain evidence="3">CGMCC 1.7086</strain>
    </source>
</reference>
<dbReference type="EMBL" id="BMLS01000004">
    <property type="protein sequence ID" value="GGO71859.1"/>
    <property type="molecule type" value="Genomic_DNA"/>
</dbReference>
<dbReference type="SUPFAM" id="SSF53756">
    <property type="entry name" value="UDP-Glycosyltransferase/glycogen phosphorylase"/>
    <property type="match status" value="1"/>
</dbReference>
<dbReference type="PANTHER" id="PTHR12526">
    <property type="entry name" value="GLYCOSYLTRANSFERASE"/>
    <property type="match status" value="1"/>
</dbReference>
<dbReference type="Gene3D" id="3.40.50.2000">
    <property type="entry name" value="Glycogen Phosphorylase B"/>
    <property type="match status" value="2"/>
</dbReference>
<sequence length="363" mass="40790">MTKQIAIVIDSLAGGGAEKVMLTLAQTMLQRGHNVHLLVLQNFGLYDVPDNLPVHYWKASKTERCDALWGMGKLSREFLIWIRDVQLQVGQFDLFISNLDKSNLLMSRANLEPTYFVVHNAVAEELKKERRLGPIKYFKMWRAKKALEGKKLITVSHGIEKEIRASGFIHPQSVQTIYNPFNVEEIQRLAQAPTNGIPQGDYMVHVGRFAKQKRHDILFQAMREMDNKLPMVLLCNNTSKAKKMAKHYGVEDRIILPGFQANPYPWIKQAKLLALSSDCEGLPTVLIESLICGTPIVSTNCPHGPEEIMTGPLAEFLVPCRNPESLALAMDKALQVYPDLQEAEILNQVSAENVTQSYLALAG</sequence>
<evidence type="ECO:0000313" key="4">
    <source>
        <dbReference type="Proteomes" id="UP000606935"/>
    </source>
</evidence>
<dbReference type="Proteomes" id="UP000606935">
    <property type="component" value="Unassembled WGS sequence"/>
</dbReference>
<name>A0A917Z3E8_9ALTE</name>
<gene>
    <name evidence="3" type="primary">wabH</name>
    <name evidence="3" type="ORF">GCM10010982_28660</name>
</gene>
<evidence type="ECO:0000259" key="2">
    <source>
        <dbReference type="Pfam" id="PF13439"/>
    </source>
</evidence>
<dbReference type="Pfam" id="PF13439">
    <property type="entry name" value="Glyco_transf_4"/>
    <property type="match status" value="1"/>
</dbReference>
<protein>
    <submittedName>
        <fullName evidence="3">Glycosyl transferase</fullName>
    </submittedName>
</protein>
<feature type="domain" description="Glycosyltransferase subfamily 4-like N-terminal" evidence="2">
    <location>
        <begin position="15"/>
        <end position="184"/>
    </location>
</feature>
<dbReference type="GO" id="GO:0016757">
    <property type="term" value="F:glycosyltransferase activity"/>
    <property type="evidence" value="ECO:0007669"/>
    <property type="project" value="InterPro"/>
</dbReference>
<accession>A0A917Z3E8</accession>
<dbReference type="GO" id="GO:1901135">
    <property type="term" value="P:carbohydrate derivative metabolic process"/>
    <property type="evidence" value="ECO:0007669"/>
    <property type="project" value="UniProtKB-ARBA"/>
</dbReference>